<dbReference type="AlphaFoldDB" id="U5E3X8"/>
<organism evidence="2 3">
    <name type="scientific">Nocardia asteroides NBRC 15531</name>
    <dbReference type="NCBI Taxonomy" id="1110697"/>
    <lineage>
        <taxon>Bacteria</taxon>
        <taxon>Bacillati</taxon>
        <taxon>Actinomycetota</taxon>
        <taxon>Actinomycetes</taxon>
        <taxon>Mycobacteriales</taxon>
        <taxon>Nocardiaceae</taxon>
        <taxon>Nocardia</taxon>
    </lineage>
</organism>
<sequence>MRSMTRRARSTGLLLVLAATALGISGCGNDSGYDDAGPTPTEPTISQPSVDELCGILDGQKGTWHALGPRVARVAFTGAMKLWTVQDTVANSAISWNRNIVDTVTTQTCPVVRDETLVVLDVPDLKTALGGF</sequence>
<evidence type="ECO:0008006" key="4">
    <source>
        <dbReference type="Google" id="ProtNLM"/>
    </source>
</evidence>
<dbReference type="OrthoDB" id="4560163at2"/>
<feature type="signal peptide" evidence="1">
    <location>
        <begin position="1"/>
        <end position="23"/>
    </location>
</feature>
<dbReference type="Proteomes" id="UP000017048">
    <property type="component" value="Unassembled WGS sequence"/>
</dbReference>
<accession>U5E3X8</accession>
<keyword evidence="1" id="KW-0732">Signal</keyword>
<dbReference type="EMBL" id="BAFO02000019">
    <property type="protein sequence ID" value="GAD83307.1"/>
    <property type="molecule type" value="Genomic_DNA"/>
</dbReference>
<feature type="chain" id="PRO_5039228953" description="Lipoprotein" evidence="1">
    <location>
        <begin position="24"/>
        <end position="132"/>
    </location>
</feature>
<dbReference type="STRING" id="1824.SAMN05444423_10866"/>
<dbReference type="RefSeq" id="WP_022566031.1">
    <property type="nucleotide sequence ID" value="NZ_BAFO02000019.1"/>
</dbReference>
<evidence type="ECO:0000313" key="2">
    <source>
        <dbReference type="EMBL" id="GAD83307.1"/>
    </source>
</evidence>
<protein>
    <recommendedName>
        <fullName evidence="4">Lipoprotein</fullName>
    </recommendedName>
</protein>
<evidence type="ECO:0000313" key="3">
    <source>
        <dbReference type="Proteomes" id="UP000017048"/>
    </source>
</evidence>
<dbReference type="GeneID" id="91518290"/>
<dbReference type="PROSITE" id="PS51257">
    <property type="entry name" value="PROKAR_LIPOPROTEIN"/>
    <property type="match status" value="1"/>
</dbReference>
<name>U5E3X8_NOCAS</name>
<gene>
    <name evidence="2" type="ORF">NCAST_19_00090</name>
</gene>
<proteinExistence type="predicted"/>
<reference evidence="2 3" key="1">
    <citation type="journal article" date="2014" name="BMC Genomics">
        <title>Genome based analysis of type-I polyketide synthase and nonribosomal peptide synthetase gene clusters in seven strains of five representative Nocardia species.</title>
        <authorList>
            <person name="Komaki H."/>
            <person name="Ichikawa N."/>
            <person name="Hosoyama A."/>
            <person name="Takahashi-Nakaguchi A."/>
            <person name="Matsuzawa T."/>
            <person name="Suzuki K."/>
            <person name="Fujita N."/>
            <person name="Gonoi T."/>
        </authorList>
    </citation>
    <scope>NUCLEOTIDE SEQUENCE [LARGE SCALE GENOMIC DNA]</scope>
    <source>
        <strain evidence="2 3">NBRC 15531</strain>
    </source>
</reference>
<comment type="caution">
    <text evidence="2">The sequence shown here is derived from an EMBL/GenBank/DDBJ whole genome shotgun (WGS) entry which is preliminary data.</text>
</comment>
<evidence type="ECO:0000256" key="1">
    <source>
        <dbReference type="SAM" id="SignalP"/>
    </source>
</evidence>
<keyword evidence="3" id="KW-1185">Reference proteome</keyword>